<dbReference type="Proteomes" id="UP000003344">
    <property type="component" value="Unassembled WGS sequence"/>
</dbReference>
<reference evidence="1 2" key="1">
    <citation type="submission" date="2009-10" db="EMBL/GenBank/DDBJ databases">
        <authorList>
            <person name="Weinstock G."/>
            <person name="Sodergren E."/>
            <person name="Clifton S."/>
            <person name="Fulton L."/>
            <person name="Fulton B."/>
            <person name="Courtney L."/>
            <person name="Fronick C."/>
            <person name="Harrison M."/>
            <person name="Strong C."/>
            <person name="Farmer C."/>
            <person name="Delahaunty K."/>
            <person name="Markovic C."/>
            <person name="Hall O."/>
            <person name="Minx P."/>
            <person name="Tomlinson C."/>
            <person name="Mitreva M."/>
            <person name="Nelson J."/>
            <person name="Hou S."/>
            <person name="Wollam A."/>
            <person name="Pepin K.H."/>
            <person name="Johnson M."/>
            <person name="Bhonagiri V."/>
            <person name="Nash W.E."/>
            <person name="Warren W."/>
            <person name="Chinwalla A."/>
            <person name="Mardis E.R."/>
            <person name="Wilson R.K."/>
        </authorList>
    </citation>
    <scope>NUCLEOTIDE SEQUENCE [LARGE SCALE GENOMIC DNA]</scope>
    <source>
        <strain evidence="2">ATCC 25996 / DSM 4631 / NCTC 10774 / M26</strain>
    </source>
</reference>
<name>D2ZX47_NEIM2</name>
<gene>
    <name evidence="1" type="ORF">NEIMUCOT_05196</name>
</gene>
<comment type="caution">
    <text evidence="1">The sequence shown here is derived from an EMBL/GenBank/DDBJ whole genome shotgun (WGS) entry which is preliminary data.</text>
</comment>
<dbReference type="AlphaFoldDB" id="D2ZX47"/>
<proteinExistence type="predicted"/>
<accession>D2ZX47</accession>
<dbReference type="EMBL" id="ACDX02000009">
    <property type="protein sequence ID" value="EFC88250.1"/>
    <property type="molecule type" value="Genomic_DNA"/>
</dbReference>
<protein>
    <submittedName>
        <fullName evidence="1">Uncharacterized protein</fullName>
    </submittedName>
</protein>
<evidence type="ECO:0000313" key="1">
    <source>
        <dbReference type="EMBL" id="EFC88250.1"/>
    </source>
</evidence>
<sequence>MGLSNNSTILLGLITQYTDTCRHSRLRGNDGFLCTVLTII</sequence>
<evidence type="ECO:0000313" key="2">
    <source>
        <dbReference type="Proteomes" id="UP000003344"/>
    </source>
</evidence>
<organism evidence="1 2">
    <name type="scientific">Neisseria mucosa (strain ATCC 25996 / DSM 4631 / NCTC 10774 / M26)</name>
    <dbReference type="NCBI Taxonomy" id="546266"/>
    <lineage>
        <taxon>Bacteria</taxon>
        <taxon>Pseudomonadati</taxon>
        <taxon>Pseudomonadota</taxon>
        <taxon>Betaproteobacteria</taxon>
        <taxon>Neisseriales</taxon>
        <taxon>Neisseriaceae</taxon>
        <taxon>Neisseria</taxon>
    </lineage>
</organism>